<evidence type="ECO:0000259" key="1">
    <source>
        <dbReference type="Pfam" id="PF13091"/>
    </source>
</evidence>
<evidence type="ECO:0000313" key="5">
    <source>
        <dbReference type="Proteomes" id="UP000092871"/>
    </source>
</evidence>
<evidence type="ECO:0000313" key="2">
    <source>
        <dbReference type="EMBL" id="SBT17245.1"/>
    </source>
</evidence>
<dbReference type="Proteomes" id="UP000092871">
    <property type="component" value="Unassembled WGS sequence"/>
</dbReference>
<accession>A0A1C3JQ49</accession>
<protein>
    <recommendedName>
        <fullName evidence="1">Phospholipase D-like domain-containing protein</fullName>
    </recommendedName>
</protein>
<reference evidence="2 5" key="2">
    <citation type="submission" date="2016-06" db="EMBL/GenBank/DDBJ databases">
        <authorList>
            <person name="Kjaerup R.B."/>
            <person name="Dalgaard T.S."/>
            <person name="Juul-Madsen H.R."/>
        </authorList>
    </citation>
    <scope>NUCLEOTIDE SEQUENCE [LARGE SCALE GENOMIC DNA]</scope>
    <source>
        <strain evidence="2 5">CECT 5115</strain>
    </source>
</reference>
<dbReference type="CDD" id="cd09117">
    <property type="entry name" value="PLDc_Bfil_DEXD_like"/>
    <property type="match status" value="1"/>
</dbReference>
<dbReference type="InterPro" id="IPR025202">
    <property type="entry name" value="PLD-like_dom"/>
</dbReference>
<dbReference type="SUPFAM" id="SSF56024">
    <property type="entry name" value="Phospholipase D/nuclease"/>
    <property type="match status" value="1"/>
</dbReference>
<dbReference type="EMBL" id="FLRB01000018">
    <property type="protein sequence ID" value="SBT22421.1"/>
    <property type="molecule type" value="Genomic_DNA"/>
</dbReference>
<gene>
    <name evidence="2" type="ORF">MGA5115_01354</name>
    <name evidence="3" type="ORF">MGA5116_03041</name>
</gene>
<organism evidence="2 5">
    <name type="scientific">Marinomonas gallaica</name>
    <dbReference type="NCBI Taxonomy" id="1806667"/>
    <lineage>
        <taxon>Bacteria</taxon>
        <taxon>Pseudomonadati</taxon>
        <taxon>Pseudomonadota</taxon>
        <taxon>Gammaproteobacteria</taxon>
        <taxon>Oceanospirillales</taxon>
        <taxon>Oceanospirillaceae</taxon>
        <taxon>Marinomonas</taxon>
    </lineage>
</organism>
<dbReference type="AlphaFoldDB" id="A0A1C3JQ49"/>
<dbReference type="Proteomes" id="UP000092840">
    <property type="component" value="Unassembled WGS sequence"/>
</dbReference>
<evidence type="ECO:0000313" key="3">
    <source>
        <dbReference type="EMBL" id="SBT22421.1"/>
    </source>
</evidence>
<name>A0A1C3JQ49_9GAMM</name>
<dbReference type="RefSeq" id="WP_067033806.1">
    <property type="nucleotide sequence ID" value="NZ_FLRA01000009.1"/>
</dbReference>
<proteinExistence type="predicted"/>
<keyword evidence="4" id="KW-1185">Reference proteome</keyword>
<feature type="domain" description="Phospholipase D-like" evidence="1">
    <location>
        <begin position="76"/>
        <end position="132"/>
    </location>
</feature>
<sequence>MKFVANRVNNVYLRSILPDPINVEVDSVLAAVAYGSKPNYDDIDLVEHCVTNKWRLDIWMRYDHTVPVALPFLRGLLQNQKSNIYAKFIPDVFHPKVIWWKGYGAYIGSANLTEKAWVTNIEAGVFMEDEELESTGMVDELEGFFEYLSSIEKVYPISREYIEEMERLQELNKGVFDKSQKYRKYPKWDGPYFTPEKTKFDQAKDNFLLEWSSTLGIMEMIGTMMIEYRPQWIAEDVPVAWQVDQFLHAYYYTRLGIGKQKPIEQSYQTNRPNPTAALVRELEWWKSRPDSPNNENRMLYEDAPIILELLSKERIRDLSIGDLVTLFSKTHATQEHIIKVPSSQLGRPEKTVLVMSERIPLFAEMMMSKKNSKGQDIRELLDFVLWGGVDSQIWERIFLAGRDPEYKIPRYGLNSIAEVVGWARPEIAPPRNGRTSKALKALGFDVKIY</sequence>
<dbReference type="Gene3D" id="3.30.870.10">
    <property type="entry name" value="Endonuclease Chain A"/>
    <property type="match status" value="1"/>
</dbReference>
<evidence type="ECO:0000313" key="4">
    <source>
        <dbReference type="Proteomes" id="UP000092840"/>
    </source>
</evidence>
<reference evidence="3 4" key="1">
    <citation type="submission" date="2016-06" db="EMBL/GenBank/DDBJ databases">
        <authorList>
            <person name="Rodrigo-Torres L."/>
            <person name="Arahal D.R."/>
        </authorList>
    </citation>
    <scope>NUCLEOTIDE SEQUENCE [LARGE SCALE GENOMIC DNA]</scope>
    <source>
        <strain evidence="3 4">CECT 5116</strain>
    </source>
</reference>
<dbReference type="OrthoDB" id="7790352at2"/>
<dbReference type="EMBL" id="FLRA01000009">
    <property type="protein sequence ID" value="SBT17245.1"/>
    <property type="molecule type" value="Genomic_DNA"/>
</dbReference>
<dbReference type="Pfam" id="PF13091">
    <property type="entry name" value="PLDc_2"/>
    <property type="match status" value="1"/>
</dbReference>